<dbReference type="Proteomes" id="UP000287651">
    <property type="component" value="Unassembled WGS sequence"/>
</dbReference>
<sequence>MIRPAAEGGKPRHFPWLSRSSCTLGRIRRVGDRISGSLARRRGFSLIPAVRQRVRSRWSSGGGTKDIRV</sequence>
<evidence type="ECO:0000313" key="2">
    <source>
        <dbReference type="Proteomes" id="UP000287651"/>
    </source>
</evidence>
<protein>
    <submittedName>
        <fullName evidence="1">Uncharacterized protein</fullName>
    </submittedName>
</protein>
<organism evidence="1 2">
    <name type="scientific">Ensete ventricosum</name>
    <name type="common">Abyssinian banana</name>
    <name type="synonym">Musa ensete</name>
    <dbReference type="NCBI Taxonomy" id="4639"/>
    <lineage>
        <taxon>Eukaryota</taxon>
        <taxon>Viridiplantae</taxon>
        <taxon>Streptophyta</taxon>
        <taxon>Embryophyta</taxon>
        <taxon>Tracheophyta</taxon>
        <taxon>Spermatophyta</taxon>
        <taxon>Magnoliopsida</taxon>
        <taxon>Liliopsida</taxon>
        <taxon>Zingiberales</taxon>
        <taxon>Musaceae</taxon>
        <taxon>Ensete</taxon>
    </lineage>
</organism>
<evidence type="ECO:0000313" key="1">
    <source>
        <dbReference type="EMBL" id="RRT77953.1"/>
    </source>
</evidence>
<name>A0A427AP21_ENSVE</name>
<gene>
    <name evidence="1" type="ORF">B296_00006588</name>
</gene>
<dbReference type="AlphaFoldDB" id="A0A427AP21"/>
<proteinExistence type="predicted"/>
<dbReference type="EMBL" id="AMZH03001795">
    <property type="protein sequence ID" value="RRT77953.1"/>
    <property type="molecule type" value="Genomic_DNA"/>
</dbReference>
<comment type="caution">
    <text evidence="1">The sequence shown here is derived from an EMBL/GenBank/DDBJ whole genome shotgun (WGS) entry which is preliminary data.</text>
</comment>
<accession>A0A427AP21</accession>
<reference evidence="1 2" key="1">
    <citation type="journal article" date="2014" name="Agronomy (Basel)">
        <title>A Draft Genome Sequence for Ensete ventricosum, the Drought-Tolerant Tree Against Hunger.</title>
        <authorList>
            <person name="Harrison J."/>
            <person name="Moore K.A."/>
            <person name="Paszkiewicz K."/>
            <person name="Jones T."/>
            <person name="Grant M."/>
            <person name="Ambacheew D."/>
            <person name="Muzemil S."/>
            <person name="Studholme D.J."/>
        </authorList>
    </citation>
    <scope>NUCLEOTIDE SEQUENCE [LARGE SCALE GENOMIC DNA]</scope>
</reference>